<dbReference type="EMBL" id="CP007139">
    <property type="protein sequence ID" value="AIE85874.1"/>
    <property type="molecule type" value="Genomic_DNA"/>
</dbReference>
<dbReference type="GO" id="GO:0006508">
    <property type="term" value="P:proteolysis"/>
    <property type="evidence" value="ECO:0007669"/>
    <property type="project" value="UniProtKB-KW"/>
</dbReference>
<protein>
    <submittedName>
        <fullName evidence="2">Putative exported carboxyl-terminal protease protein</fullName>
    </submittedName>
</protein>
<dbReference type="Gene3D" id="3.90.226.10">
    <property type="entry name" value="2-enoyl-CoA Hydratase, Chain A, domain 1"/>
    <property type="match status" value="1"/>
</dbReference>
<dbReference type="Gene3D" id="3.30.750.44">
    <property type="match status" value="1"/>
</dbReference>
<evidence type="ECO:0000259" key="1">
    <source>
        <dbReference type="PROSITE" id="PS50106"/>
    </source>
</evidence>
<dbReference type="KEGG" id="fgi:OP10G_2506"/>
<dbReference type="GO" id="GO:0004175">
    <property type="term" value="F:endopeptidase activity"/>
    <property type="evidence" value="ECO:0007669"/>
    <property type="project" value="TreeGrafter"/>
</dbReference>
<dbReference type="HOGENOM" id="CLU_048401_0_0_0"/>
<accession>A0A068NW90</accession>
<keyword evidence="2" id="KW-0645">Protease</keyword>
<feature type="domain" description="PDZ" evidence="1">
    <location>
        <begin position="94"/>
        <end position="150"/>
    </location>
</feature>
<dbReference type="RefSeq" id="WP_025225566.1">
    <property type="nucleotide sequence ID" value="NZ_CP007139.1"/>
</dbReference>
<evidence type="ECO:0000313" key="2">
    <source>
        <dbReference type="EMBL" id="AIE85874.1"/>
    </source>
</evidence>
<dbReference type="SUPFAM" id="SSF50156">
    <property type="entry name" value="PDZ domain-like"/>
    <property type="match status" value="1"/>
</dbReference>
<dbReference type="InterPro" id="IPR005151">
    <property type="entry name" value="Tail-specific_protease"/>
</dbReference>
<dbReference type="PANTHER" id="PTHR32060:SF30">
    <property type="entry name" value="CARBOXY-TERMINAL PROCESSING PROTEASE CTPA"/>
    <property type="match status" value="1"/>
</dbReference>
<dbReference type="InterPro" id="IPR001478">
    <property type="entry name" value="PDZ"/>
</dbReference>
<organism evidence="2 3">
    <name type="scientific">Fimbriimonas ginsengisoli Gsoil 348</name>
    <dbReference type="NCBI Taxonomy" id="661478"/>
    <lineage>
        <taxon>Bacteria</taxon>
        <taxon>Bacillati</taxon>
        <taxon>Armatimonadota</taxon>
        <taxon>Fimbriimonadia</taxon>
        <taxon>Fimbriimonadales</taxon>
        <taxon>Fimbriimonadaceae</taxon>
        <taxon>Fimbriimonas</taxon>
    </lineage>
</organism>
<dbReference type="SMART" id="SM00245">
    <property type="entry name" value="TSPc"/>
    <property type="match status" value="1"/>
</dbReference>
<dbReference type="GO" id="GO:0008236">
    <property type="term" value="F:serine-type peptidase activity"/>
    <property type="evidence" value="ECO:0007669"/>
    <property type="project" value="InterPro"/>
</dbReference>
<dbReference type="CDD" id="cd07562">
    <property type="entry name" value="Peptidase_S41_TRI"/>
    <property type="match status" value="1"/>
</dbReference>
<dbReference type="GO" id="GO:0007165">
    <property type="term" value="P:signal transduction"/>
    <property type="evidence" value="ECO:0007669"/>
    <property type="project" value="TreeGrafter"/>
</dbReference>
<dbReference type="Gene3D" id="2.30.42.10">
    <property type="match status" value="1"/>
</dbReference>
<keyword evidence="3" id="KW-1185">Reference proteome</keyword>
<dbReference type="Pfam" id="PF03572">
    <property type="entry name" value="Peptidase_S41"/>
    <property type="match status" value="1"/>
</dbReference>
<name>A0A068NW90_FIMGI</name>
<dbReference type="PANTHER" id="PTHR32060">
    <property type="entry name" value="TAIL-SPECIFIC PROTEASE"/>
    <property type="match status" value="1"/>
</dbReference>
<proteinExistence type="predicted"/>
<reference evidence="2 3" key="1">
    <citation type="journal article" date="2014" name="PLoS ONE">
        <title>The first complete genome sequence of the class fimbriimonadia in the phylum armatimonadetes.</title>
        <authorList>
            <person name="Hu Z.Y."/>
            <person name="Wang Y.Z."/>
            <person name="Im W.T."/>
            <person name="Wang S.Y."/>
            <person name="Zhao G.P."/>
            <person name="Zheng H.J."/>
            <person name="Quan Z.X."/>
        </authorList>
    </citation>
    <scope>NUCLEOTIDE SEQUENCE [LARGE SCALE GENOMIC DNA]</scope>
    <source>
        <strain evidence="2">Gsoil 348</strain>
    </source>
</reference>
<dbReference type="SUPFAM" id="SSF52096">
    <property type="entry name" value="ClpP/crotonase"/>
    <property type="match status" value="1"/>
</dbReference>
<keyword evidence="2" id="KW-0378">Hydrolase</keyword>
<dbReference type="Proteomes" id="UP000027982">
    <property type="component" value="Chromosome"/>
</dbReference>
<dbReference type="GO" id="GO:0030288">
    <property type="term" value="C:outer membrane-bounded periplasmic space"/>
    <property type="evidence" value="ECO:0007669"/>
    <property type="project" value="TreeGrafter"/>
</dbReference>
<dbReference type="OrthoDB" id="9812068at2"/>
<dbReference type="AlphaFoldDB" id="A0A068NW90"/>
<dbReference type="eggNOG" id="COG0793">
    <property type="taxonomic scope" value="Bacteria"/>
</dbReference>
<sequence>MPPLTLLAAFALAQTSDNFPKLWEQVSSSISSRYYARKTRGEEMNRLLEKYKPIATEAHSRAEFSKAVNDMIAEFHDSHFAFYGDDQQGYYVMDGLLRRTGAAEMPNIGAWYRLGPDGYTVQMVVNGGPAEAAGIRKGDKILAADGKPFKPVASFGVDGNVKLSILRGYQRWEKEVKPQKGSAVEMFLDGTRDSVRVIDQGPKKIGYIHVWTLASDAFRNALAGAVYGKLSETDAIVLDLRDGFGGRPEGFADPFFRPEARLEWKTSFGDSKQLFGYQRPLIVLINEGSRSAKEVLSLILKKSGRATLVGSTTAGNVLGTFPQRLSDWAYIEIPMTDVITDGVRLEGRGVDPDVRVPKEFDAEGHDLYLSKALEILTAKLKK</sequence>
<gene>
    <name evidence="2" type="ORF">OP10G_2506</name>
</gene>
<dbReference type="InterPro" id="IPR036034">
    <property type="entry name" value="PDZ_sf"/>
</dbReference>
<dbReference type="InterPro" id="IPR029045">
    <property type="entry name" value="ClpP/crotonase-like_dom_sf"/>
</dbReference>
<dbReference type="Pfam" id="PF13180">
    <property type="entry name" value="PDZ_2"/>
    <property type="match status" value="1"/>
</dbReference>
<dbReference type="PROSITE" id="PS50106">
    <property type="entry name" value="PDZ"/>
    <property type="match status" value="1"/>
</dbReference>
<dbReference type="STRING" id="661478.OP10G_2506"/>
<evidence type="ECO:0000313" key="3">
    <source>
        <dbReference type="Proteomes" id="UP000027982"/>
    </source>
</evidence>